<feature type="region of interest" description="Disordered" evidence="1">
    <location>
        <begin position="18"/>
        <end position="61"/>
    </location>
</feature>
<protein>
    <submittedName>
        <fullName evidence="3">Uncharacterized protein</fullName>
    </submittedName>
</protein>
<organism evidence="4">
    <name type="scientific">Camponotus floridanus</name>
    <name type="common">Florida carpenter ant</name>
    <dbReference type="NCBI Taxonomy" id="104421"/>
    <lineage>
        <taxon>Eukaryota</taxon>
        <taxon>Metazoa</taxon>
        <taxon>Ecdysozoa</taxon>
        <taxon>Arthropoda</taxon>
        <taxon>Hexapoda</taxon>
        <taxon>Insecta</taxon>
        <taxon>Pterygota</taxon>
        <taxon>Neoptera</taxon>
        <taxon>Endopterygota</taxon>
        <taxon>Hymenoptera</taxon>
        <taxon>Apocrita</taxon>
        <taxon>Aculeata</taxon>
        <taxon>Formicoidea</taxon>
        <taxon>Formicidae</taxon>
        <taxon>Formicinae</taxon>
        <taxon>Camponotus</taxon>
    </lineage>
</organism>
<feature type="region of interest" description="Disordered" evidence="1">
    <location>
        <begin position="78"/>
        <end position="109"/>
    </location>
</feature>
<feature type="region of interest" description="Disordered" evidence="1">
    <location>
        <begin position="267"/>
        <end position="295"/>
    </location>
</feature>
<dbReference type="EMBL" id="GL443910">
    <property type="protein sequence ID" value="EFN61514.1"/>
    <property type="molecule type" value="Genomic_DNA"/>
</dbReference>
<feature type="compositionally biased region" description="Low complexity" evidence="1">
    <location>
        <begin position="100"/>
        <end position="109"/>
    </location>
</feature>
<evidence type="ECO:0000256" key="2">
    <source>
        <dbReference type="SAM" id="Phobius"/>
    </source>
</evidence>
<feature type="transmembrane region" description="Helical" evidence="2">
    <location>
        <begin position="140"/>
        <end position="164"/>
    </location>
</feature>
<proteinExistence type="predicted"/>
<keyword evidence="2" id="KW-1133">Transmembrane helix</keyword>
<name>E2AYH9_CAMFO</name>
<dbReference type="InParanoid" id="E2AYH9"/>
<evidence type="ECO:0000256" key="1">
    <source>
        <dbReference type="SAM" id="MobiDB-lite"/>
    </source>
</evidence>
<accession>E2AYH9</accession>
<keyword evidence="2" id="KW-0472">Membrane</keyword>
<dbReference type="AlphaFoldDB" id="E2AYH9"/>
<keyword evidence="4" id="KW-1185">Reference proteome</keyword>
<dbReference type="Proteomes" id="UP000000311">
    <property type="component" value="Unassembled WGS sequence"/>
</dbReference>
<evidence type="ECO:0000313" key="4">
    <source>
        <dbReference type="Proteomes" id="UP000000311"/>
    </source>
</evidence>
<sequence length="319" mass="33985">MAGAGDWGRSMNLRGKAWGELPERNGPGQMAGPVRPLGAIRTKTRGRIEQDKRSRRQSSPMSSLDVILLIDIKGIPRGGCRPREEGSCGSDEEYPERVSRSASSSARPPLHGATVAGIVIAIHPRRGVGRSAGLHVENDVGLFLLVLLLLLLLSLGPFLAVGVLGQAGGRRCASSTRRSCPARVAVTAVAAAAAGTVDRRLASIHGLRMQQRRRWPATCHRGRLRSSTYPTRGGRDYTHPSTTCGGPVPHPACDTVRPGDTIAAARHYRDLGRPSRATTSPTRHTRHQPTDQPLTTSFGLSAVVASSAISPLFLSQPGH</sequence>
<reference evidence="3 4" key="1">
    <citation type="journal article" date="2010" name="Science">
        <title>Genomic comparison of the ants Camponotus floridanus and Harpegnathos saltator.</title>
        <authorList>
            <person name="Bonasio R."/>
            <person name="Zhang G."/>
            <person name="Ye C."/>
            <person name="Mutti N.S."/>
            <person name="Fang X."/>
            <person name="Qin N."/>
            <person name="Donahue G."/>
            <person name="Yang P."/>
            <person name="Li Q."/>
            <person name="Li C."/>
            <person name="Zhang P."/>
            <person name="Huang Z."/>
            <person name="Berger S.L."/>
            <person name="Reinberg D."/>
            <person name="Wang J."/>
            <person name="Liebig J."/>
        </authorList>
    </citation>
    <scope>NUCLEOTIDE SEQUENCE [LARGE SCALE GENOMIC DNA]</scope>
    <source>
        <strain evidence="4">C129</strain>
    </source>
</reference>
<gene>
    <name evidence="3" type="ORF">EAG_11750</name>
</gene>
<keyword evidence="2" id="KW-0812">Transmembrane</keyword>
<evidence type="ECO:0000313" key="3">
    <source>
        <dbReference type="EMBL" id="EFN61514.1"/>
    </source>
</evidence>